<reference evidence="1" key="1">
    <citation type="journal article" date="2014" name="Front. Microbiol.">
        <title>High frequency of phylogenetically diverse reductive dehalogenase-homologous genes in deep subseafloor sedimentary metagenomes.</title>
        <authorList>
            <person name="Kawai M."/>
            <person name="Futagami T."/>
            <person name="Toyoda A."/>
            <person name="Takaki Y."/>
            <person name="Nishi S."/>
            <person name="Hori S."/>
            <person name="Arai W."/>
            <person name="Tsubouchi T."/>
            <person name="Morono Y."/>
            <person name="Uchiyama I."/>
            <person name="Ito T."/>
            <person name="Fujiyama A."/>
            <person name="Inagaki F."/>
            <person name="Takami H."/>
        </authorList>
    </citation>
    <scope>NUCLEOTIDE SEQUENCE</scope>
    <source>
        <strain evidence="1">Expedition CK06-06</strain>
    </source>
</reference>
<gene>
    <name evidence="1" type="ORF">S03H2_59507</name>
</gene>
<name>X1IK46_9ZZZZ</name>
<dbReference type="EMBL" id="BARU01038269">
    <property type="protein sequence ID" value="GAH82796.1"/>
    <property type="molecule type" value="Genomic_DNA"/>
</dbReference>
<dbReference type="AlphaFoldDB" id="X1IK46"/>
<accession>X1IK46</accession>
<protein>
    <submittedName>
        <fullName evidence="1">Uncharacterized protein</fullName>
    </submittedName>
</protein>
<comment type="caution">
    <text evidence="1">The sequence shown here is derived from an EMBL/GenBank/DDBJ whole genome shotgun (WGS) entry which is preliminary data.</text>
</comment>
<proteinExistence type="predicted"/>
<sequence>MAVKIGKAVIASRARTVKVGAVPARPPAYGPPVKPSWRARTVMFRHPMQWFLVRHMGYTPAQAKKGIGGRIRRLFTPQTEAVRRQLPHLFNKK</sequence>
<evidence type="ECO:0000313" key="1">
    <source>
        <dbReference type="EMBL" id="GAH82796.1"/>
    </source>
</evidence>
<organism evidence="1">
    <name type="scientific">marine sediment metagenome</name>
    <dbReference type="NCBI Taxonomy" id="412755"/>
    <lineage>
        <taxon>unclassified sequences</taxon>
        <taxon>metagenomes</taxon>
        <taxon>ecological metagenomes</taxon>
    </lineage>
</organism>